<reference evidence="5" key="1">
    <citation type="journal article" date="2019" name="Int. J. Syst. Evol. Microbiol.">
        <title>The Global Catalogue of Microorganisms (GCM) 10K type strain sequencing project: providing services to taxonomists for standard genome sequencing and annotation.</title>
        <authorList>
            <consortium name="The Broad Institute Genomics Platform"/>
            <consortium name="The Broad Institute Genome Sequencing Center for Infectious Disease"/>
            <person name="Wu L."/>
            <person name="Ma J."/>
        </authorList>
    </citation>
    <scope>NUCLEOTIDE SEQUENCE [LARGE SCALE GENOMIC DNA]</scope>
    <source>
        <strain evidence="5">JCM 15313</strain>
    </source>
</reference>
<dbReference type="NCBIfam" id="TIGR00026">
    <property type="entry name" value="hi_GC_TIGR00026"/>
    <property type="match status" value="1"/>
</dbReference>
<keyword evidence="5" id="KW-1185">Reference proteome</keyword>
<evidence type="ECO:0000313" key="5">
    <source>
        <dbReference type="Proteomes" id="UP001501585"/>
    </source>
</evidence>
<dbReference type="Pfam" id="PF04075">
    <property type="entry name" value="F420H2_quin_red"/>
    <property type="match status" value="1"/>
</dbReference>
<accession>A0ABP5ERQ6</accession>
<dbReference type="PANTHER" id="PTHR39428">
    <property type="entry name" value="F420H(2)-DEPENDENT QUINONE REDUCTASE RV1261C"/>
    <property type="match status" value="1"/>
</dbReference>
<sequence>MSSTFDQAAFNQAIIEEFRANGGKVGDPSENTGILLLTTTGAKSKRQHTVPLGFVRDGGQVLVVASAAGAPHHPAWYRNLLANPIVRVEIDTERFDAIAVPAEGERRDRLFEHAVREQPGYADYQARTDRVLPVVVLERADAEEAEGPAEVTNLADKMLEVHTWLRSQLRQVHAEVDAHFAAVDAHQGPGTPPAPGLGLHIRQRCLALCQTLKFHHTGEDEHLFPNVRGYHPHLASALDRLSEEHTTVARIQGELVALLADIGRADPVRFRDELDQLSEELRAHLDYEEEVLFPVLADVPWPPPQAAEA</sequence>
<dbReference type="EMBL" id="BAAAPC010000014">
    <property type="protein sequence ID" value="GAA2003366.1"/>
    <property type="molecule type" value="Genomic_DNA"/>
</dbReference>
<dbReference type="InterPro" id="IPR012312">
    <property type="entry name" value="Hemerythrin-like"/>
</dbReference>
<evidence type="ECO:0000256" key="2">
    <source>
        <dbReference type="ARBA" id="ARBA00049106"/>
    </source>
</evidence>
<dbReference type="PANTHER" id="PTHR39428:SF1">
    <property type="entry name" value="F420H(2)-DEPENDENT QUINONE REDUCTASE RV1261C"/>
    <property type="match status" value="1"/>
</dbReference>
<protein>
    <submittedName>
        <fullName evidence="4">Nitroreductase/quinone reductase family protein</fullName>
    </submittedName>
</protein>
<name>A0ABP5ERQ6_9ACTN</name>
<dbReference type="RefSeq" id="WP_344163507.1">
    <property type="nucleotide sequence ID" value="NZ_BAAAPC010000014.1"/>
</dbReference>
<dbReference type="CDD" id="cd12108">
    <property type="entry name" value="Hr-like"/>
    <property type="match status" value="1"/>
</dbReference>
<evidence type="ECO:0000259" key="3">
    <source>
        <dbReference type="Pfam" id="PF01814"/>
    </source>
</evidence>
<dbReference type="SUPFAM" id="SSF50475">
    <property type="entry name" value="FMN-binding split barrel"/>
    <property type="match status" value="1"/>
</dbReference>
<dbReference type="Proteomes" id="UP001501585">
    <property type="component" value="Unassembled WGS sequence"/>
</dbReference>
<dbReference type="InterPro" id="IPR012349">
    <property type="entry name" value="Split_barrel_FMN-bd"/>
</dbReference>
<feature type="domain" description="Hemerythrin-like" evidence="3">
    <location>
        <begin position="155"/>
        <end position="296"/>
    </location>
</feature>
<comment type="similarity">
    <text evidence="1">Belongs to the F420H(2)-dependent quinone reductase family.</text>
</comment>
<organism evidence="4 5">
    <name type="scientific">Nocardiopsis rhodophaea</name>
    <dbReference type="NCBI Taxonomy" id="280238"/>
    <lineage>
        <taxon>Bacteria</taxon>
        <taxon>Bacillati</taxon>
        <taxon>Actinomycetota</taxon>
        <taxon>Actinomycetes</taxon>
        <taxon>Streptosporangiales</taxon>
        <taxon>Nocardiopsidaceae</taxon>
        <taxon>Nocardiopsis</taxon>
    </lineage>
</organism>
<comment type="caution">
    <text evidence="4">The sequence shown here is derived from an EMBL/GenBank/DDBJ whole genome shotgun (WGS) entry which is preliminary data.</text>
</comment>
<evidence type="ECO:0000313" key="4">
    <source>
        <dbReference type="EMBL" id="GAA2003366.1"/>
    </source>
</evidence>
<proteinExistence type="inferred from homology"/>
<evidence type="ECO:0000256" key="1">
    <source>
        <dbReference type="ARBA" id="ARBA00008710"/>
    </source>
</evidence>
<comment type="catalytic activity">
    <reaction evidence="2">
        <text>oxidized coenzyme F420-(gamma-L-Glu)(n) + a quinol + H(+) = reduced coenzyme F420-(gamma-L-Glu)(n) + a quinone</text>
        <dbReference type="Rhea" id="RHEA:39663"/>
        <dbReference type="Rhea" id="RHEA-COMP:12939"/>
        <dbReference type="Rhea" id="RHEA-COMP:14378"/>
        <dbReference type="ChEBI" id="CHEBI:15378"/>
        <dbReference type="ChEBI" id="CHEBI:24646"/>
        <dbReference type="ChEBI" id="CHEBI:132124"/>
        <dbReference type="ChEBI" id="CHEBI:133980"/>
        <dbReference type="ChEBI" id="CHEBI:139511"/>
    </reaction>
</comment>
<dbReference type="Gene3D" id="1.20.120.520">
    <property type="entry name" value="nmb1532 protein domain like"/>
    <property type="match status" value="1"/>
</dbReference>
<dbReference type="Gene3D" id="2.30.110.10">
    <property type="entry name" value="Electron Transport, Fmn-binding Protein, Chain A"/>
    <property type="match status" value="1"/>
</dbReference>
<dbReference type="Pfam" id="PF01814">
    <property type="entry name" value="Hemerythrin"/>
    <property type="match status" value="1"/>
</dbReference>
<gene>
    <name evidence="4" type="ORF">GCM10009799_33090</name>
</gene>
<dbReference type="InterPro" id="IPR004378">
    <property type="entry name" value="F420H2_quin_Rdtase"/>
</dbReference>